<feature type="domain" description="RNA polymerase sigma factor 70 region 1.1" evidence="1">
    <location>
        <begin position="17"/>
        <end position="60"/>
    </location>
</feature>
<name>A0A7G6SZZ5_9HYPH</name>
<dbReference type="InterPro" id="IPR042189">
    <property type="entry name" value="RNA_pol_sigma_70_r1_1_sf"/>
</dbReference>
<dbReference type="Proteomes" id="UP000515465">
    <property type="component" value="Chromosome"/>
</dbReference>
<dbReference type="Gene3D" id="1.10.220.120">
    <property type="entry name" value="Sigma-70 factor, region 1.1"/>
    <property type="match status" value="1"/>
</dbReference>
<reference evidence="3" key="1">
    <citation type="journal article" date="2020" name="Mol. Plant Microbe">
        <title>Rhizobial microsymbionts of the narrowly endemic Oxytropis species growing in Kamchatka are characterized by significant genetic diversity and possess a set of genes that are associated with T3SS and T6SS secretion systems and can affect the development of symbiosis.</title>
        <authorList>
            <person name="Safronova V."/>
            <person name="Guro P."/>
            <person name="Sazanova A."/>
            <person name="Kuznetsova I."/>
            <person name="Belimov A."/>
            <person name="Yakubov V."/>
            <person name="Chirak E."/>
            <person name="Afonin A."/>
            <person name="Gogolev Y."/>
            <person name="Andronov E."/>
            <person name="Tikhonovich I."/>
        </authorList>
    </citation>
    <scope>NUCLEOTIDE SEQUENCE [LARGE SCALE GENOMIC DNA]</scope>
    <source>
        <strain evidence="3">583</strain>
    </source>
</reference>
<sequence length="60" mass="6632">MSGENHLRANMPPVVLALIAKGRDVTMGQLDQLLPKREFSSTEIEDIMAALSEHGIRITE</sequence>
<gene>
    <name evidence="2" type="ORF">HB778_28670</name>
</gene>
<dbReference type="AlphaFoldDB" id="A0A7G6SZZ5"/>
<dbReference type="Pfam" id="PF03979">
    <property type="entry name" value="Sigma70_r1_1"/>
    <property type="match status" value="1"/>
</dbReference>
<dbReference type="InterPro" id="IPR007127">
    <property type="entry name" value="RNA_pol_sigma_70_r1_1"/>
</dbReference>
<dbReference type="EMBL" id="CP050296">
    <property type="protein sequence ID" value="QND60077.1"/>
    <property type="molecule type" value="Genomic_DNA"/>
</dbReference>
<proteinExistence type="predicted"/>
<accession>A0A7G6SZZ5</accession>
<dbReference type="RefSeq" id="WP_183458815.1">
    <property type="nucleotide sequence ID" value="NZ_CP050296.1"/>
</dbReference>
<dbReference type="GO" id="GO:0003677">
    <property type="term" value="F:DNA binding"/>
    <property type="evidence" value="ECO:0007669"/>
    <property type="project" value="InterPro"/>
</dbReference>
<protein>
    <recommendedName>
        <fullName evidence="1">RNA polymerase sigma factor 70 region 1.1 domain-containing protein</fullName>
    </recommendedName>
</protein>
<evidence type="ECO:0000313" key="3">
    <source>
        <dbReference type="Proteomes" id="UP000515465"/>
    </source>
</evidence>
<evidence type="ECO:0000259" key="1">
    <source>
        <dbReference type="Pfam" id="PF03979"/>
    </source>
</evidence>
<dbReference type="GO" id="GO:0016987">
    <property type="term" value="F:sigma factor activity"/>
    <property type="evidence" value="ECO:0007669"/>
    <property type="project" value="InterPro"/>
</dbReference>
<evidence type="ECO:0000313" key="2">
    <source>
        <dbReference type="EMBL" id="QND60077.1"/>
    </source>
</evidence>
<organism evidence="2 3">
    <name type="scientific">Mesorhizobium huakuii</name>
    <dbReference type="NCBI Taxonomy" id="28104"/>
    <lineage>
        <taxon>Bacteria</taxon>
        <taxon>Pseudomonadati</taxon>
        <taxon>Pseudomonadota</taxon>
        <taxon>Alphaproteobacteria</taxon>
        <taxon>Hyphomicrobiales</taxon>
        <taxon>Phyllobacteriaceae</taxon>
        <taxon>Mesorhizobium</taxon>
    </lineage>
</organism>